<evidence type="ECO:0000256" key="1">
    <source>
        <dbReference type="SAM" id="SignalP"/>
    </source>
</evidence>
<dbReference type="AlphaFoldDB" id="A0A7X6IBD5"/>
<accession>A0A7X6IBD5</accession>
<comment type="caution">
    <text evidence="2">The sequence shown here is derived from an EMBL/GenBank/DDBJ whole genome shotgun (WGS) entry which is preliminary data.</text>
</comment>
<dbReference type="RefSeq" id="WP_168059791.1">
    <property type="nucleotide sequence ID" value="NZ_VTOW01000002.1"/>
</dbReference>
<feature type="chain" id="PRO_5030527110" evidence="1">
    <location>
        <begin position="22"/>
        <end position="162"/>
    </location>
</feature>
<evidence type="ECO:0000313" key="3">
    <source>
        <dbReference type="Proteomes" id="UP000534783"/>
    </source>
</evidence>
<name>A0A7X6IBD5_9BACT</name>
<sequence length="162" mass="18700">MSKIIVFVLTITLSFSLPAYSEEKPKEEKKPRPDTEITVYDLSSRPVLDSLSHAQASIKLKNYIEVYLKAQKCNEVIIWSMPSDEEKKWNSDRLRDEQRHFLNSEGFATCGCNCSVFVEVLPKADFVNNRRSLHFSLEVSQRNPTTNRFEPAIKAINKVLEF</sequence>
<feature type="signal peptide" evidence="1">
    <location>
        <begin position="1"/>
        <end position="21"/>
    </location>
</feature>
<dbReference type="Proteomes" id="UP000534783">
    <property type="component" value="Unassembled WGS sequence"/>
</dbReference>
<reference evidence="2 3" key="1">
    <citation type="journal article" date="2020" name="Nature">
        <title>Bacterial chemolithoautotrophy via manganese oxidation.</title>
        <authorList>
            <person name="Yu H."/>
            <person name="Leadbetter J.R."/>
        </authorList>
    </citation>
    <scope>NUCLEOTIDE SEQUENCE [LARGE SCALE GENOMIC DNA]</scope>
    <source>
        <strain evidence="2 3">Mn-1</strain>
    </source>
</reference>
<keyword evidence="1" id="KW-0732">Signal</keyword>
<proteinExistence type="predicted"/>
<evidence type="ECO:0000313" key="2">
    <source>
        <dbReference type="EMBL" id="NKE71289.1"/>
    </source>
</evidence>
<protein>
    <submittedName>
        <fullName evidence="2">Uncharacterized protein</fullName>
    </submittedName>
</protein>
<organism evidence="2 3">
    <name type="scientific">Candidatus Manganitrophus noduliformans</name>
    <dbReference type="NCBI Taxonomy" id="2606439"/>
    <lineage>
        <taxon>Bacteria</taxon>
        <taxon>Pseudomonadati</taxon>
        <taxon>Nitrospirota</taxon>
        <taxon>Nitrospiria</taxon>
        <taxon>Candidatus Troglogloeales</taxon>
        <taxon>Candidatus Manganitrophaceae</taxon>
        <taxon>Candidatus Manganitrophus</taxon>
    </lineage>
</organism>
<gene>
    <name evidence="2" type="ORF">MNODULE_11125</name>
</gene>
<keyword evidence="3" id="KW-1185">Reference proteome</keyword>
<dbReference type="EMBL" id="VTOW01000002">
    <property type="protein sequence ID" value="NKE71289.1"/>
    <property type="molecule type" value="Genomic_DNA"/>
</dbReference>